<dbReference type="InterPro" id="IPR007373">
    <property type="entry name" value="Thiamin_PyroPKinase_B1-bd"/>
</dbReference>
<dbReference type="CDD" id="cd07995">
    <property type="entry name" value="TPK"/>
    <property type="match status" value="1"/>
</dbReference>
<dbReference type="AlphaFoldDB" id="A0A2M8WJY5"/>
<evidence type="ECO:0000256" key="5">
    <source>
        <dbReference type="NCBIfam" id="TIGR01378"/>
    </source>
</evidence>
<protein>
    <recommendedName>
        <fullName evidence="5">Thiamine diphosphokinase</fullName>
        <ecNumber evidence="5">2.7.6.2</ecNumber>
    </recommendedName>
</protein>
<dbReference type="SUPFAM" id="SSF63999">
    <property type="entry name" value="Thiamin pyrophosphokinase, catalytic domain"/>
    <property type="match status" value="1"/>
</dbReference>
<keyword evidence="2" id="KW-0547">Nucleotide-binding</keyword>
<dbReference type="GO" id="GO:0004788">
    <property type="term" value="F:thiamine diphosphokinase activity"/>
    <property type="evidence" value="ECO:0007669"/>
    <property type="project" value="UniProtKB-UniRule"/>
</dbReference>
<dbReference type="EMBL" id="PGTY01000001">
    <property type="protein sequence ID" value="PJI91241.1"/>
    <property type="molecule type" value="Genomic_DNA"/>
</dbReference>
<dbReference type="InterPro" id="IPR007371">
    <property type="entry name" value="TPK_catalytic"/>
</dbReference>
<feature type="domain" description="Thiamin pyrophosphokinase thiamin-binding" evidence="6">
    <location>
        <begin position="141"/>
        <end position="202"/>
    </location>
</feature>
<dbReference type="NCBIfam" id="TIGR01378">
    <property type="entry name" value="thi_PPkinase"/>
    <property type="match status" value="1"/>
</dbReference>
<dbReference type="GO" id="GO:0009229">
    <property type="term" value="P:thiamine diphosphate biosynthetic process"/>
    <property type="evidence" value="ECO:0007669"/>
    <property type="project" value="InterPro"/>
</dbReference>
<comment type="caution">
    <text evidence="7">The sequence shown here is derived from an EMBL/GenBank/DDBJ whole genome shotgun (WGS) entry which is preliminary data.</text>
</comment>
<reference evidence="7 8" key="1">
    <citation type="submission" date="2017-11" db="EMBL/GenBank/DDBJ databases">
        <title>Genomic Encyclopedia of Archaeal and Bacterial Type Strains, Phase II (KMG-II): From Individual Species to Whole Genera.</title>
        <authorList>
            <person name="Goeker M."/>
        </authorList>
    </citation>
    <scope>NUCLEOTIDE SEQUENCE [LARGE SCALE GENOMIC DNA]</scope>
    <source>
        <strain evidence="7 8">DSM 29128</strain>
    </source>
</reference>
<keyword evidence="8" id="KW-1185">Reference proteome</keyword>
<dbReference type="SMART" id="SM00983">
    <property type="entry name" value="TPK_B1_binding"/>
    <property type="match status" value="1"/>
</dbReference>
<keyword evidence="1" id="KW-0808">Transferase</keyword>
<dbReference type="EC" id="2.7.6.2" evidence="5"/>
<keyword evidence="4" id="KW-0067">ATP-binding</keyword>
<dbReference type="PANTHER" id="PTHR41299:SF1">
    <property type="entry name" value="THIAMINE PYROPHOSPHOKINASE"/>
    <property type="match status" value="1"/>
</dbReference>
<evidence type="ECO:0000313" key="7">
    <source>
        <dbReference type="EMBL" id="PJI91241.1"/>
    </source>
</evidence>
<dbReference type="GO" id="GO:0016301">
    <property type="term" value="F:kinase activity"/>
    <property type="evidence" value="ECO:0007669"/>
    <property type="project" value="UniProtKB-KW"/>
</dbReference>
<dbReference type="GO" id="GO:0005524">
    <property type="term" value="F:ATP binding"/>
    <property type="evidence" value="ECO:0007669"/>
    <property type="project" value="UniProtKB-KW"/>
</dbReference>
<evidence type="ECO:0000256" key="2">
    <source>
        <dbReference type="ARBA" id="ARBA00022741"/>
    </source>
</evidence>
<dbReference type="InterPro" id="IPR036371">
    <property type="entry name" value="TPK_B1-bd_sf"/>
</dbReference>
<dbReference type="InterPro" id="IPR036759">
    <property type="entry name" value="TPK_catalytic_sf"/>
</dbReference>
<dbReference type="GO" id="GO:0030975">
    <property type="term" value="F:thiamine binding"/>
    <property type="evidence" value="ECO:0007669"/>
    <property type="project" value="InterPro"/>
</dbReference>
<dbReference type="Gene3D" id="3.40.50.10240">
    <property type="entry name" value="Thiamin pyrophosphokinase, catalytic domain"/>
    <property type="match status" value="1"/>
</dbReference>
<dbReference type="InterPro" id="IPR006282">
    <property type="entry name" value="Thi_PPkinase"/>
</dbReference>
<evidence type="ECO:0000259" key="6">
    <source>
        <dbReference type="SMART" id="SM00983"/>
    </source>
</evidence>
<name>A0A2M8WJY5_9RHOB</name>
<accession>A0A2M8WJY5</accession>
<dbReference type="Proteomes" id="UP000228531">
    <property type="component" value="Unassembled WGS sequence"/>
</dbReference>
<sequence length="222" mass="23116">MRNNTIVSSHKSLCLVGGGPIENEAIVAIWSQVEAFVGVDSGADHLLAASVTPAAVIGDLDSLSDHARTTFADILHEVPEQSTTDFEKALVRVAAPLIFGLGFTGARLDHTLSVLNVIAQYPQKAVILIDADDASFLARMGQTTFQAAQGTRVSIMPLGTATVTAAGLQWPFTRTVMTPNGFTSPSNVALGGKVTIETDGPVLITLPRALLSIAAQAAVRAG</sequence>
<evidence type="ECO:0000313" key="8">
    <source>
        <dbReference type="Proteomes" id="UP000228531"/>
    </source>
</evidence>
<dbReference type="GO" id="GO:0006772">
    <property type="term" value="P:thiamine metabolic process"/>
    <property type="evidence" value="ECO:0007669"/>
    <property type="project" value="UniProtKB-UniRule"/>
</dbReference>
<organism evidence="7 8">
    <name type="scientific">Yoonia maricola</name>
    <dbReference type="NCBI Taxonomy" id="420999"/>
    <lineage>
        <taxon>Bacteria</taxon>
        <taxon>Pseudomonadati</taxon>
        <taxon>Pseudomonadota</taxon>
        <taxon>Alphaproteobacteria</taxon>
        <taxon>Rhodobacterales</taxon>
        <taxon>Paracoccaceae</taxon>
        <taxon>Yoonia</taxon>
    </lineage>
</organism>
<dbReference type="InterPro" id="IPR053149">
    <property type="entry name" value="TPK"/>
</dbReference>
<evidence type="ECO:0000256" key="4">
    <source>
        <dbReference type="ARBA" id="ARBA00022840"/>
    </source>
</evidence>
<dbReference type="PANTHER" id="PTHR41299">
    <property type="entry name" value="THIAMINE PYROPHOSPHOKINASE"/>
    <property type="match status" value="1"/>
</dbReference>
<evidence type="ECO:0000256" key="3">
    <source>
        <dbReference type="ARBA" id="ARBA00022777"/>
    </source>
</evidence>
<gene>
    <name evidence="7" type="ORF">BC777_0065</name>
</gene>
<proteinExistence type="predicted"/>
<keyword evidence="3 7" id="KW-0418">Kinase</keyword>
<dbReference type="SUPFAM" id="SSF63862">
    <property type="entry name" value="Thiamin pyrophosphokinase, substrate-binding domain"/>
    <property type="match status" value="1"/>
</dbReference>
<dbReference type="Pfam" id="PF04265">
    <property type="entry name" value="TPK_B1_binding"/>
    <property type="match status" value="1"/>
</dbReference>
<evidence type="ECO:0000256" key="1">
    <source>
        <dbReference type="ARBA" id="ARBA00022679"/>
    </source>
</evidence>
<dbReference type="Pfam" id="PF04263">
    <property type="entry name" value="TPK_catalytic"/>
    <property type="match status" value="1"/>
</dbReference>